<keyword evidence="1" id="KW-0812">Transmembrane</keyword>
<gene>
    <name evidence="2" type="ORF">Tdes44962_MAKER03219</name>
</gene>
<comment type="caution">
    <text evidence="2">The sequence shown here is derived from an EMBL/GenBank/DDBJ whole genome shotgun (WGS) entry which is preliminary data.</text>
</comment>
<keyword evidence="1" id="KW-0472">Membrane</keyword>
<evidence type="ECO:0000313" key="3">
    <source>
        <dbReference type="Proteomes" id="UP001138500"/>
    </source>
</evidence>
<feature type="transmembrane region" description="Helical" evidence="1">
    <location>
        <begin position="43"/>
        <end position="65"/>
    </location>
</feature>
<dbReference type="AlphaFoldDB" id="A0A9W7W1M3"/>
<reference evidence="2 3" key="1">
    <citation type="journal article" date="2018" name="IMA Fungus">
        <title>IMA Genome-F 10: Nine draft genome sequences of Claviceps purpurea s.lat., including C. arundinis, C. humidiphila, and C. cf. spartinae, pseudomolecules for the pitch canker pathogen Fusarium circinatum, draft genome of Davidsoniella eucalypti, Grosmannia galeiformis, Quambalaria eucalypti, and Teratosphaeria destructans.</title>
        <authorList>
            <person name="Wingfield B.D."/>
            <person name="Liu M."/>
            <person name="Nguyen H.D."/>
            <person name="Lane F.A."/>
            <person name="Morgan S.W."/>
            <person name="De Vos L."/>
            <person name="Wilken P.M."/>
            <person name="Duong T.A."/>
            <person name="Aylward J."/>
            <person name="Coetzee M.P."/>
            <person name="Dadej K."/>
            <person name="De Beer Z.W."/>
            <person name="Findlay W."/>
            <person name="Havenga M."/>
            <person name="Kolarik M."/>
            <person name="Menzies J.G."/>
            <person name="Naidoo K."/>
            <person name="Pochopski O."/>
            <person name="Shoukouhi P."/>
            <person name="Santana Q.C."/>
            <person name="Seifert K.A."/>
            <person name="Soal N."/>
            <person name="Steenkamp E.T."/>
            <person name="Tatham C.T."/>
            <person name="van der Nest M.A."/>
            <person name="Wingfield M.J."/>
        </authorList>
    </citation>
    <scope>NUCLEOTIDE SEQUENCE [LARGE SCALE GENOMIC DNA]</scope>
    <source>
        <strain evidence="2">CMW44962</strain>
    </source>
</reference>
<name>A0A9W7W1M3_9PEZI</name>
<organism evidence="2 3">
    <name type="scientific">Teratosphaeria destructans</name>
    <dbReference type="NCBI Taxonomy" id="418781"/>
    <lineage>
        <taxon>Eukaryota</taxon>
        <taxon>Fungi</taxon>
        <taxon>Dikarya</taxon>
        <taxon>Ascomycota</taxon>
        <taxon>Pezizomycotina</taxon>
        <taxon>Dothideomycetes</taxon>
        <taxon>Dothideomycetidae</taxon>
        <taxon>Mycosphaerellales</taxon>
        <taxon>Teratosphaeriaceae</taxon>
        <taxon>Teratosphaeria</taxon>
    </lineage>
</organism>
<dbReference type="OrthoDB" id="6509908at2759"/>
<dbReference type="EMBL" id="RIBY02001934">
    <property type="protein sequence ID" value="KAH9826988.1"/>
    <property type="molecule type" value="Genomic_DNA"/>
</dbReference>
<protein>
    <submittedName>
        <fullName evidence="2">Major Facilitator Superfamily transporter</fullName>
    </submittedName>
</protein>
<proteinExistence type="predicted"/>
<keyword evidence="1" id="KW-1133">Transmembrane helix</keyword>
<accession>A0A9W7W1M3</accession>
<dbReference type="SUPFAM" id="SSF103473">
    <property type="entry name" value="MFS general substrate transporter"/>
    <property type="match status" value="1"/>
</dbReference>
<evidence type="ECO:0000256" key="1">
    <source>
        <dbReference type="SAM" id="Phobius"/>
    </source>
</evidence>
<dbReference type="Proteomes" id="UP001138500">
    <property type="component" value="Unassembled WGS sequence"/>
</dbReference>
<sequence>MVLGTRLGMAQAIGSFASLVGSPIAGALIGLNPGPDGYDWHNLQLFTGLVMIGGGCSLVGLWLLLQSKRGTGRLV</sequence>
<evidence type="ECO:0000313" key="2">
    <source>
        <dbReference type="EMBL" id="KAH9826988.1"/>
    </source>
</evidence>
<dbReference type="InterPro" id="IPR036259">
    <property type="entry name" value="MFS_trans_sf"/>
</dbReference>
<reference evidence="2 3" key="2">
    <citation type="journal article" date="2021" name="Curr. Genet.">
        <title>Genetic response to nitrogen starvation in the aggressive Eucalyptus foliar pathogen Teratosphaeria destructans.</title>
        <authorList>
            <person name="Havenga M."/>
            <person name="Wingfield B.D."/>
            <person name="Wingfield M.J."/>
            <person name="Dreyer L.L."/>
            <person name="Roets F."/>
            <person name="Aylward J."/>
        </authorList>
    </citation>
    <scope>NUCLEOTIDE SEQUENCE [LARGE SCALE GENOMIC DNA]</scope>
    <source>
        <strain evidence="2">CMW44962</strain>
    </source>
</reference>
<keyword evidence="3" id="KW-1185">Reference proteome</keyword>
<feature type="transmembrane region" description="Helical" evidence="1">
    <location>
        <begin position="12"/>
        <end position="31"/>
    </location>
</feature>